<evidence type="ECO:0000313" key="4">
    <source>
        <dbReference type="EMBL" id="MBP2387385.1"/>
    </source>
</evidence>
<dbReference type="Gene3D" id="1.20.58.1460">
    <property type="match status" value="1"/>
</dbReference>
<dbReference type="Gene3D" id="1.10.10.10">
    <property type="entry name" value="Winged helix-like DNA-binding domain superfamily/Winged helix DNA-binding domain"/>
    <property type="match status" value="1"/>
</dbReference>
<name>A0ABS4XG07_9MICC</name>
<proteinExistence type="predicted"/>
<dbReference type="RefSeq" id="WP_343914972.1">
    <property type="nucleotide sequence ID" value="NZ_BAAAJY010000009.1"/>
</dbReference>
<feature type="domain" description="Transcriptional repressor PaaX-like N-terminal" evidence="1">
    <location>
        <begin position="114"/>
        <end position="176"/>
    </location>
</feature>
<comment type="caution">
    <text evidence="4">The sequence shown here is derived from an EMBL/GenBank/DDBJ whole genome shotgun (WGS) entry which is preliminary data.</text>
</comment>
<dbReference type="PANTHER" id="PTHR30319:SF1">
    <property type="entry name" value="TRANSCRIPTIONAL REPRESSOR PAAX"/>
    <property type="match status" value="1"/>
</dbReference>
<dbReference type="Pfam" id="PF20803">
    <property type="entry name" value="PaaX_M"/>
    <property type="match status" value="1"/>
</dbReference>
<evidence type="ECO:0000259" key="2">
    <source>
        <dbReference type="Pfam" id="PF08223"/>
    </source>
</evidence>
<evidence type="ECO:0000259" key="3">
    <source>
        <dbReference type="Pfam" id="PF20803"/>
    </source>
</evidence>
<dbReference type="InterPro" id="IPR013225">
    <property type="entry name" value="PaaX_C"/>
</dbReference>
<dbReference type="InterPro" id="IPR048846">
    <property type="entry name" value="PaaX-like_central"/>
</dbReference>
<keyword evidence="5" id="KW-1185">Reference proteome</keyword>
<sequence length="385" mass="43589">MIAVELRDWQELRSIHDFDLGNFADQPPHQLFLQIRTDQQPWTHILPVSMYFCFPVGANPIDPIPGRSSRKRHVQKVSASPRIPFPVGYGGRMTSHAGDPKAPVEAPVPRHHQLIVSLFGLYARRHGGALQVAAIISLMRDIGVESAGTRSSISRLKKRGIIDSVQVNNRNGYALAPSVIETFIEGDERIFHPRRANKEDRWLLATFTVPESQRNIRHMIRSSLVRMGFGSVTPGLWIAPGHLRDEVLAYFDRRGLSEYLEFFMADHIGGADPHKNVASWWDLPALDALYSDFIDNNQGLLAGWKRQEKLAASRDADARAFADYLVLITQWRRLPYLDPGLPIEFLPKNWNALHAEKLFQELHALLSPRAERHASRVIDDDMAVA</sequence>
<dbReference type="Pfam" id="PF07848">
    <property type="entry name" value="PaaX"/>
    <property type="match status" value="1"/>
</dbReference>
<dbReference type="InterPro" id="IPR036388">
    <property type="entry name" value="WH-like_DNA-bd_sf"/>
</dbReference>
<gene>
    <name evidence="4" type="ORF">JOF47_002896</name>
</gene>
<dbReference type="Pfam" id="PF08223">
    <property type="entry name" value="PaaX_C"/>
    <property type="match status" value="1"/>
</dbReference>
<organism evidence="4 5">
    <name type="scientific">Paeniglutamicibacter kerguelensis</name>
    <dbReference type="NCBI Taxonomy" id="254788"/>
    <lineage>
        <taxon>Bacteria</taxon>
        <taxon>Bacillati</taxon>
        <taxon>Actinomycetota</taxon>
        <taxon>Actinomycetes</taxon>
        <taxon>Micrococcales</taxon>
        <taxon>Micrococcaceae</taxon>
        <taxon>Paeniglutamicibacter</taxon>
    </lineage>
</organism>
<accession>A0ABS4XG07</accession>
<dbReference type="Proteomes" id="UP001296993">
    <property type="component" value="Unassembled WGS sequence"/>
</dbReference>
<dbReference type="PANTHER" id="PTHR30319">
    <property type="entry name" value="PHENYLACETIC ACID REGULATOR-RELATED TRANSCRIPTIONAL REPRESSOR"/>
    <property type="match status" value="1"/>
</dbReference>
<feature type="domain" description="Transcriptional repressor PaaX-like central Cas2-like" evidence="3">
    <location>
        <begin position="197"/>
        <end position="276"/>
    </location>
</feature>
<evidence type="ECO:0000313" key="5">
    <source>
        <dbReference type="Proteomes" id="UP001296993"/>
    </source>
</evidence>
<feature type="domain" description="Transcriptional repressor PaaX-like C-terminal" evidence="2">
    <location>
        <begin position="281"/>
        <end position="375"/>
    </location>
</feature>
<protein>
    <submittedName>
        <fullName evidence="4">Phenylacetic acid degradation operon negative regulatory protein</fullName>
    </submittedName>
</protein>
<dbReference type="InterPro" id="IPR012906">
    <property type="entry name" value="PaaX-like_N"/>
</dbReference>
<reference evidence="4 5" key="1">
    <citation type="submission" date="2021-03" db="EMBL/GenBank/DDBJ databases">
        <title>Sequencing the genomes of 1000 actinobacteria strains.</title>
        <authorList>
            <person name="Klenk H.-P."/>
        </authorList>
    </citation>
    <scope>NUCLEOTIDE SEQUENCE [LARGE SCALE GENOMIC DNA]</scope>
    <source>
        <strain evidence="4 5">DSM 15797</strain>
    </source>
</reference>
<evidence type="ECO:0000259" key="1">
    <source>
        <dbReference type="Pfam" id="PF07848"/>
    </source>
</evidence>
<dbReference type="EMBL" id="JAGIOF010000001">
    <property type="protein sequence ID" value="MBP2387385.1"/>
    <property type="molecule type" value="Genomic_DNA"/>
</dbReference>
<dbReference type="Gene3D" id="3.30.70.2650">
    <property type="match status" value="1"/>
</dbReference>